<dbReference type="InterPro" id="IPR037523">
    <property type="entry name" value="VOC_core"/>
</dbReference>
<evidence type="ECO:0000259" key="1">
    <source>
        <dbReference type="PROSITE" id="PS51819"/>
    </source>
</evidence>
<dbReference type="InterPro" id="IPR041581">
    <property type="entry name" value="Glyoxalase_6"/>
</dbReference>
<feature type="domain" description="VOC" evidence="1">
    <location>
        <begin position="3"/>
        <end position="115"/>
    </location>
</feature>
<keyword evidence="3" id="KW-1185">Reference proteome</keyword>
<dbReference type="InterPro" id="IPR052164">
    <property type="entry name" value="Anthracycline_SecMetBiosynth"/>
</dbReference>
<dbReference type="EMBL" id="JARMAB010000034">
    <property type="protein sequence ID" value="MED1205496.1"/>
    <property type="molecule type" value="Genomic_DNA"/>
</dbReference>
<dbReference type="Pfam" id="PF18029">
    <property type="entry name" value="Glyoxalase_6"/>
    <property type="match status" value="1"/>
</dbReference>
<gene>
    <name evidence="2" type="ORF">P4T90_20885</name>
</gene>
<evidence type="ECO:0000313" key="2">
    <source>
        <dbReference type="EMBL" id="MED1205496.1"/>
    </source>
</evidence>
<dbReference type="RefSeq" id="WP_066269595.1">
    <property type="nucleotide sequence ID" value="NZ_JARMAB010000034.1"/>
</dbReference>
<dbReference type="InterPro" id="IPR029068">
    <property type="entry name" value="Glyas_Bleomycin-R_OHBP_Dase"/>
</dbReference>
<accession>A0ABU6MLD6</accession>
<dbReference type="SUPFAM" id="SSF54593">
    <property type="entry name" value="Glyoxalase/Bleomycin resistance protein/Dihydroxybiphenyl dioxygenase"/>
    <property type="match status" value="1"/>
</dbReference>
<sequence>MGRVIGFELNSQDPEKAAAFYSNVFGWKMTEPQWEYWPAATGEENNTGIDGGISRGPSDFPHGTRIHIEVESMEDAISKAVINGARIVSEIMEFDDFFLAYLVDPVGLGIGLVQKKQDE</sequence>
<comment type="caution">
    <text evidence="2">The sequence shown here is derived from an EMBL/GenBank/DDBJ whole genome shotgun (WGS) entry which is preliminary data.</text>
</comment>
<name>A0ABU6MLD6_9BACI</name>
<evidence type="ECO:0000313" key="3">
    <source>
        <dbReference type="Proteomes" id="UP001341444"/>
    </source>
</evidence>
<organism evidence="2 3">
    <name type="scientific">Heyndrickxia acidicola</name>
    <dbReference type="NCBI Taxonomy" id="209389"/>
    <lineage>
        <taxon>Bacteria</taxon>
        <taxon>Bacillati</taxon>
        <taxon>Bacillota</taxon>
        <taxon>Bacilli</taxon>
        <taxon>Bacillales</taxon>
        <taxon>Bacillaceae</taxon>
        <taxon>Heyndrickxia</taxon>
    </lineage>
</organism>
<proteinExistence type="predicted"/>
<dbReference type="Gene3D" id="3.10.180.10">
    <property type="entry name" value="2,3-Dihydroxybiphenyl 1,2-Dioxygenase, domain 1"/>
    <property type="match status" value="1"/>
</dbReference>
<protein>
    <submittedName>
        <fullName evidence="2">VOC family protein</fullName>
    </submittedName>
</protein>
<dbReference type="PROSITE" id="PS51819">
    <property type="entry name" value="VOC"/>
    <property type="match status" value="1"/>
</dbReference>
<dbReference type="PANTHER" id="PTHR33993">
    <property type="entry name" value="GLYOXALASE-RELATED"/>
    <property type="match status" value="1"/>
</dbReference>
<reference evidence="2 3" key="1">
    <citation type="submission" date="2023-03" db="EMBL/GenBank/DDBJ databases">
        <title>Bacillus Genome Sequencing.</title>
        <authorList>
            <person name="Dunlap C."/>
        </authorList>
    </citation>
    <scope>NUCLEOTIDE SEQUENCE [LARGE SCALE GENOMIC DNA]</scope>
    <source>
        <strain evidence="2 3">B-23453</strain>
    </source>
</reference>
<dbReference type="Proteomes" id="UP001341444">
    <property type="component" value="Unassembled WGS sequence"/>
</dbReference>